<evidence type="ECO:0000256" key="4">
    <source>
        <dbReference type="ARBA" id="ARBA00023180"/>
    </source>
</evidence>
<dbReference type="InterPro" id="IPR016186">
    <property type="entry name" value="C-type_lectin-like/link_sf"/>
</dbReference>
<evidence type="ECO:0000256" key="3">
    <source>
        <dbReference type="ARBA" id="ARBA00023157"/>
    </source>
</evidence>
<reference evidence="7" key="1">
    <citation type="submission" date="2025-08" db="UniProtKB">
        <authorList>
            <consortium name="Ensembl"/>
        </authorList>
    </citation>
    <scope>IDENTIFICATION</scope>
</reference>
<dbReference type="PANTHER" id="PTHR24038">
    <property type="entry name" value="STABILIN"/>
    <property type="match status" value="1"/>
</dbReference>
<evidence type="ECO:0000313" key="8">
    <source>
        <dbReference type="Proteomes" id="UP000265020"/>
    </source>
</evidence>
<protein>
    <recommendedName>
        <fullName evidence="6">Link domain-containing protein</fullName>
    </recommendedName>
</protein>
<dbReference type="Proteomes" id="UP000265020">
    <property type="component" value="Unassembled WGS sequence"/>
</dbReference>
<keyword evidence="8" id="KW-1185">Reference proteome</keyword>
<accession>A0A3Q2CNB4</accession>
<sequence>FGSDLSGEIWNLCVAMDDILCSDMQICVFNLDSTLGVFHYRSASGQYKLNYTAAQQSCRAEGGTLATYTQLSYGGLNMCSAGWLDQGRVAYPTTYPNSKCGFGHVGIPQQQTLPVPLLQGESDKLIY</sequence>
<keyword evidence="4" id="KW-0325">Glycoprotein</keyword>
<organism evidence="7 8">
    <name type="scientific">Cyprinodon variegatus</name>
    <name type="common">Sheepshead minnow</name>
    <dbReference type="NCBI Taxonomy" id="28743"/>
    <lineage>
        <taxon>Eukaryota</taxon>
        <taxon>Metazoa</taxon>
        <taxon>Chordata</taxon>
        <taxon>Craniata</taxon>
        <taxon>Vertebrata</taxon>
        <taxon>Euteleostomi</taxon>
        <taxon>Actinopterygii</taxon>
        <taxon>Neopterygii</taxon>
        <taxon>Teleostei</taxon>
        <taxon>Neoteleostei</taxon>
        <taxon>Acanthomorphata</taxon>
        <taxon>Ovalentaria</taxon>
        <taxon>Atherinomorphae</taxon>
        <taxon>Cyprinodontiformes</taxon>
        <taxon>Cyprinodontidae</taxon>
        <taxon>Cyprinodon</taxon>
    </lineage>
</organism>
<evidence type="ECO:0000259" key="6">
    <source>
        <dbReference type="PROSITE" id="PS50963"/>
    </source>
</evidence>
<dbReference type="SUPFAM" id="SSF56436">
    <property type="entry name" value="C-type lectin-like"/>
    <property type="match status" value="1"/>
</dbReference>
<feature type="disulfide bond" evidence="5">
    <location>
        <begin position="79"/>
        <end position="100"/>
    </location>
</feature>
<evidence type="ECO:0000256" key="1">
    <source>
        <dbReference type="ARBA" id="ARBA00004370"/>
    </source>
</evidence>
<dbReference type="AlphaFoldDB" id="A0A3Q2CNB4"/>
<evidence type="ECO:0000256" key="2">
    <source>
        <dbReference type="ARBA" id="ARBA00023136"/>
    </source>
</evidence>
<dbReference type="GO" id="GO:0005540">
    <property type="term" value="F:hyaluronic acid binding"/>
    <property type="evidence" value="ECO:0007669"/>
    <property type="project" value="InterPro"/>
</dbReference>
<dbReference type="InterPro" id="IPR000538">
    <property type="entry name" value="Link_dom"/>
</dbReference>
<dbReference type="GO" id="GO:0007155">
    <property type="term" value="P:cell adhesion"/>
    <property type="evidence" value="ECO:0007669"/>
    <property type="project" value="InterPro"/>
</dbReference>
<dbReference type="SMART" id="SM00445">
    <property type="entry name" value="LINK"/>
    <property type="match status" value="1"/>
</dbReference>
<keyword evidence="3 5" id="KW-1015">Disulfide bond</keyword>
<name>A0A3Q2CNB4_CYPVA</name>
<dbReference type="PROSITE" id="PS50963">
    <property type="entry name" value="LINK_2"/>
    <property type="match status" value="1"/>
</dbReference>
<feature type="domain" description="Link" evidence="6">
    <location>
        <begin position="36"/>
        <end position="127"/>
    </location>
</feature>
<proteinExistence type="predicted"/>
<comment type="subcellular location">
    <subcellularLocation>
        <location evidence="1">Membrane</location>
    </subcellularLocation>
</comment>
<dbReference type="InterPro" id="IPR016187">
    <property type="entry name" value="CTDL_fold"/>
</dbReference>
<dbReference type="Pfam" id="PF00193">
    <property type="entry name" value="Xlink"/>
    <property type="match status" value="1"/>
</dbReference>
<dbReference type="Gene3D" id="3.10.100.10">
    <property type="entry name" value="Mannose-Binding Protein A, subunit A"/>
    <property type="match status" value="1"/>
</dbReference>
<dbReference type="GeneTree" id="ENSGT00940000156566"/>
<comment type="caution">
    <text evidence="5">Lacks conserved residue(s) required for the propagation of feature annotation.</text>
</comment>
<evidence type="ECO:0000313" key="7">
    <source>
        <dbReference type="Ensembl" id="ENSCVAP00000006842.1"/>
    </source>
</evidence>
<keyword evidence="2" id="KW-0472">Membrane</keyword>
<dbReference type="Ensembl" id="ENSCVAT00000004289.1">
    <property type="protein sequence ID" value="ENSCVAP00000006842.1"/>
    <property type="gene ID" value="ENSCVAG00000008491.1"/>
</dbReference>
<dbReference type="PANTHER" id="PTHR24038:SF0">
    <property type="entry name" value="STABILIN-2"/>
    <property type="match status" value="1"/>
</dbReference>
<dbReference type="GO" id="GO:0016020">
    <property type="term" value="C:membrane"/>
    <property type="evidence" value="ECO:0007669"/>
    <property type="project" value="UniProtKB-SubCell"/>
</dbReference>
<reference evidence="7" key="2">
    <citation type="submission" date="2025-09" db="UniProtKB">
        <authorList>
            <consortium name="Ensembl"/>
        </authorList>
    </citation>
    <scope>IDENTIFICATION</scope>
</reference>
<evidence type="ECO:0000256" key="5">
    <source>
        <dbReference type="PROSITE-ProRule" id="PRU00323"/>
    </source>
</evidence>